<dbReference type="InterPro" id="IPR055344">
    <property type="entry name" value="SecD_SecF_C_bact"/>
</dbReference>
<dbReference type="AlphaFoldDB" id="A0A832I157"/>
<gene>
    <name evidence="9 13" type="primary">secD</name>
    <name evidence="13" type="ORF">ENR23_00035</name>
</gene>
<dbReference type="InterPro" id="IPR005791">
    <property type="entry name" value="SecD"/>
</dbReference>
<comment type="subcellular location">
    <subcellularLocation>
        <location evidence="1 9">Cell membrane</location>
        <topology evidence="1 9">Multi-pass membrane protein</topology>
    </subcellularLocation>
</comment>
<dbReference type="HAMAP" id="MF_01463_B">
    <property type="entry name" value="SecD_B"/>
    <property type="match status" value="1"/>
</dbReference>
<evidence type="ECO:0000256" key="7">
    <source>
        <dbReference type="ARBA" id="ARBA00023010"/>
    </source>
</evidence>
<dbReference type="NCBIfam" id="TIGR01129">
    <property type="entry name" value="secD"/>
    <property type="match status" value="1"/>
</dbReference>
<proteinExistence type="inferred from homology"/>
<evidence type="ECO:0000256" key="6">
    <source>
        <dbReference type="ARBA" id="ARBA00022989"/>
    </source>
</evidence>
<feature type="domain" description="SecDF P1 head subdomain" evidence="12">
    <location>
        <begin position="233"/>
        <end position="339"/>
    </location>
</feature>
<comment type="caution">
    <text evidence="13">The sequence shown here is derived from an EMBL/GenBank/DDBJ whole genome shotgun (WGS) entry which is preliminary data.</text>
</comment>
<evidence type="ECO:0000256" key="1">
    <source>
        <dbReference type="ARBA" id="ARBA00004651"/>
    </source>
</evidence>
<evidence type="ECO:0000259" key="11">
    <source>
        <dbReference type="Pfam" id="PF21760"/>
    </source>
</evidence>
<dbReference type="Gene3D" id="1.20.1640.10">
    <property type="entry name" value="Multidrug efflux transporter AcrB transmembrane domain"/>
    <property type="match status" value="1"/>
</dbReference>
<evidence type="ECO:0000313" key="13">
    <source>
        <dbReference type="EMBL" id="HGZ41816.1"/>
    </source>
</evidence>
<feature type="transmembrane region" description="Helical" evidence="9">
    <location>
        <begin position="361"/>
        <end position="380"/>
    </location>
</feature>
<feature type="transmembrane region" description="Helical" evidence="9">
    <location>
        <begin position="484"/>
        <end position="508"/>
    </location>
</feature>
<comment type="similarity">
    <text evidence="9">Belongs to the SecD/SecF family. SecD subfamily.</text>
</comment>
<evidence type="ECO:0000259" key="10">
    <source>
        <dbReference type="Pfam" id="PF02355"/>
    </source>
</evidence>
<dbReference type="InterPro" id="IPR048634">
    <property type="entry name" value="SecD_SecF_C"/>
</dbReference>
<evidence type="ECO:0000256" key="9">
    <source>
        <dbReference type="HAMAP-Rule" id="MF_01463"/>
    </source>
</evidence>
<feature type="transmembrane region" description="Helical" evidence="9">
    <location>
        <begin position="7"/>
        <end position="24"/>
    </location>
</feature>
<feature type="transmembrane region" description="Helical" evidence="9">
    <location>
        <begin position="387"/>
        <end position="407"/>
    </location>
</feature>
<keyword evidence="6 9" id="KW-1133">Transmembrane helix</keyword>
<dbReference type="GO" id="GO:0065002">
    <property type="term" value="P:intracellular protein transmembrane transport"/>
    <property type="evidence" value="ECO:0007669"/>
    <property type="project" value="UniProtKB-UniRule"/>
</dbReference>
<dbReference type="EMBL" id="DSQF01000001">
    <property type="protein sequence ID" value="HGZ41816.1"/>
    <property type="molecule type" value="Genomic_DNA"/>
</dbReference>
<comment type="function">
    <text evidence="9">Part of the Sec protein translocase complex. Interacts with the SecYEG preprotein conducting channel. SecDF uses the proton motive force (PMF) to complete protein translocation after the ATP-dependent function of SecA.</text>
</comment>
<dbReference type="GO" id="GO:0015450">
    <property type="term" value="F:protein-transporting ATPase activity"/>
    <property type="evidence" value="ECO:0007669"/>
    <property type="project" value="InterPro"/>
</dbReference>
<evidence type="ECO:0000259" key="12">
    <source>
        <dbReference type="Pfam" id="PF22599"/>
    </source>
</evidence>
<dbReference type="Gene3D" id="3.30.70.3220">
    <property type="match status" value="1"/>
</dbReference>
<dbReference type="GO" id="GO:0005886">
    <property type="term" value="C:plasma membrane"/>
    <property type="evidence" value="ECO:0007669"/>
    <property type="project" value="UniProtKB-SubCell"/>
</dbReference>
<organism evidence="13">
    <name type="scientific">Eiseniibacteriota bacterium</name>
    <dbReference type="NCBI Taxonomy" id="2212470"/>
    <lineage>
        <taxon>Bacteria</taxon>
        <taxon>Candidatus Eiseniibacteriota</taxon>
    </lineage>
</organism>
<keyword evidence="8 9" id="KW-0472">Membrane</keyword>
<dbReference type="Pfam" id="PF02355">
    <property type="entry name" value="SecD_SecF_C"/>
    <property type="match status" value="1"/>
</dbReference>
<keyword evidence="3 9" id="KW-1003">Cell membrane</keyword>
<dbReference type="GO" id="GO:0043952">
    <property type="term" value="P:protein transport by the Sec complex"/>
    <property type="evidence" value="ECO:0007669"/>
    <property type="project" value="UniProtKB-UniRule"/>
</dbReference>
<evidence type="ECO:0000256" key="5">
    <source>
        <dbReference type="ARBA" id="ARBA00022927"/>
    </source>
</evidence>
<dbReference type="FunFam" id="1.20.1640.10:FF:000004">
    <property type="entry name" value="Protein translocase subunit SecD"/>
    <property type="match status" value="1"/>
</dbReference>
<evidence type="ECO:0000256" key="8">
    <source>
        <dbReference type="ARBA" id="ARBA00023136"/>
    </source>
</evidence>
<dbReference type="PANTHER" id="PTHR30081:SF1">
    <property type="entry name" value="PROTEIN TRANSLOCASE SUBUNIT SECD"/>
    <property type="match status" value="1"/>
</dbReference>
<feature type="domain" description="Protein translocase subunit SecDF P1" evidence="11">
    <location>
        <begin position="84"/>
        <end position="140"/>
    </location>
</feature>
<name>A0A832I157_UNCEI</name>
<dbReference type="InterPro" id="IPR048631">
    <property type="entry name" value="SecD_1st"/>
</dbReference>
<dbReference type="InterPro" id="IPR054384">
    <property type="entry name" value="SecDF_P1_head"/>
</dbReference>
<dbReference type="Gene3D" id="3.30.1360.200">
    <property type="match status" value="1"/>
</dbReference>
<accession>A0A832I157</accession>
<evidence type="ECO:0000256" key="3">
    <source>
        <dbReference type="ARBA" id="ARBA00022475"/>
    </source>
</evidence>
<keyword evidence="5 9" id="KW-0653">Protein transport</keyword>
<feature type="transmembrane region" description="Helical" evidence="9">
    <location>
        <begin position="456"/>
        <end position="478"/>
    </location>
</feature>
<comment type="subunit">
    <text evidence="9">Forms a complex with SecF. Part of the essential Sec protein translocation apparatus which comprises SecA, SecYEG and auxiliary proteins SecDF. Other proteins may also be involved.</text>
</comment>
<dbReference type="Pfam" id="PF21760">
    <property type="entry name" value="SecD_1st"/>
    <property type="match status" value="1"/>
</dbReference>
<dbReference type="GO" id="GO:0006605">
    <property type="term" value="P:protein targeting"/>
    <property type="evidence" value="ECO:0007669"/>
    <property type="project" value="UniProtKB-UniRule"/>
</dbReference>
<dbReference type="PANTHER" id="PTHR30081">
    <property type="entry name" value="PROTEIN-EXPORT MEMBRANE PROTEIN SEC"/>
    <property type="match status" value="1"/>
</dbReference>
<dbReference type="SUPFAM" id="SSF82866">
    <property type="entry name" value="Multidrug efflux transporter AcrB transmembrane domain"/>
    <property type="match status" value="1"/>
</dbReference>
<dbReference type="InterPro" id="IPR022813">
    <property type="entry name" value="SecD/SecF_arch_bac"/>
</dbReference>
<evidence type="ECO:0000256" key="4">
    <source>
        <dbReference type="ARBA" id="ARBA00022692"/>
    </source>
</evidence>
<protein>
    <recommendedName>
        <fullName evidence="9">Protein translocase subunit SecD</fullName>
    </recommendedName>
</protein>
<dbReference type="NCBIfam" id="TIGR00916">
    <property type="entry name" value="2A0604s01"/>
    <property type="match status" value="1"/>
</dbReference>
<feature type="domain" description="Protein export membrane protein SecD/SecF C-terminal" evidence="10">
    <location>
        <begin position="342"/>
        <end position="511"/>
    </location>
</feature>
<dbReference type="PRINTS" id="PR00702">
    <property type="entry name" value="ACRIFLAVINRP"/>
</dbReference>
<keyword evidence="2 9" id="KW-0813">Transport</keyword>
<keyword evidence="4 9" id="KW-0812">Transmembrane</keyword>
<sequence length="522" mass="56387">MTRSDQWKLAAVLAVTLIAAWYLYPSIRYYTLSPAQRAAMPARELAELRGKSIPLGLDLQGGMHLVLEVDRSRLSAEEAKDAPERAMEIIRNRVDQFGVAEPLIQMEGEDRIAVQLPGLTDRQRAIDLIGKTALLEFKLVRLPEEVKNTFDRIDAYLASRNLGAAAGVDSALRRQPLSSHFMSSDGSAFIRNEDLPVVEQLLALPGVDSIVPGDSQLLWGPPNDGEGGVTGRRLYVLKREPEMTGGSVASAEARVGLEATNPGAWGVSMKMTPRGRSDFARVTGNNVGRQLAIVLDGVVSSAPNIRERIPSGDASITGGFTVESAKDLAIVLRAGALPAPVRIIEERSVGPSLGSDSIQQGLTSGWIGAALVVVFMLVYYRLSGGIAIVAMLLNMFYVLAALAGFGATLTLPGIAGLVLTVGMAVDANVLIFERIREELRHGRSVRQSVATGYERAFRTILDANLTTLISALFLFQFGTGPIKGFAVTLSIGLIANMFTAVFFTRMIYDFWLSRSKAERLSI</sequence>
<evidence type="ECO:0000256" key="2">
    <source>
        <dbReference type="ARBA" id="ARBA00022448"/>
    </source>
</evidence>
<dbReference type="InterPro" id="IPR001036">
    <property type="entry name" value="Acrflvin-R"/>
</dbReference>
<reference evidence="13" key="1">
    <citation type="journal article" date="2020" name="mSystems">
        <title>Genome- and Community-Level Interaction Insights into Carbon Utilization and Element Cycling Functions of Hydrothermarchaeota in Hydrothermal Sediment.</title>
        <authorList>
            <person name="Zhou Z."/>
            <person name="Liu Y."/>
            <person name="Xu W."/>
            <person name="Pan J."/>
            <person name="Luo Z.H."/>
            <person name="Li M."/>
        </authorList>
    </citation>
    <scope>NUCLEOTIDE SEQUENCE [LARGE SCALE GENOMIC DNA]</scope>
    <source>
        <strain evidence="13">SpSt-381</strain>
    </source>
</reference>
<feature type="transmembrane region" description="Helical" evidence="9">
    <location>
        <begin position="413"/>
        <end position="435"/>
    </location>
</feature>
<keyword evidence="7 9" id="KW-0811">Translocation</keyword>
<dbReference type="Pfam" id="PF22599">
    <property type="entry name" value="SecDF_P1_head"/>
    <property type="match status" value="1"/>
</dbReference>